<dbReference type="InterPro" id="IPR029063">
    <property type="entry name" value="SAM-dependent_MTases_sf"/>
</dbReference>
<dbReference type="RefSeq" id="WP_007321124.1">
    <property type="nucleotide sequence ID" value="NZ_BAEE01000027.1"/>
</dbReference>
<proteinExistence type="predicted"/>
<reference evidence="2 3" key="1">
    <citation type="submission" date="2011-11" db="EMBL/GenBank/DDBJ databases">
        <title>Whole genome shotgun sequence of Gordonia araii NBRC 100433.</title>
        <authorList>
            <person name="Yoshida Y."/>
            <person name="Hosoyama A."/>
            <person name="Tsuchikane K."/>
            <person name="Katsumata H."/>
            <person name="Yamazaki S."/>
            <person name="Fujita N."/>
        </authorList>
    </citation>
    <scope>NUCLEOTIDE SEQUENCE [LARGE SCALE GENOMIC DNA]</scope>
    <source>
        <strain evidence="2 3">NBRC 100433</strain>
    </source>
</reference>
<sequence length="237" mass="26083">MLTVDFDRLRVGPDTAAIDIGAGQGRHSFEMFRRGADVIAFDQSESDMSDVGEMFDAMIAEKQVPASAKARAEVGDALHLPYGDDSFDVVLMSEILEHVPADDAAIAEMVRVLKPGGRAAVTVPRYWPEKVCWALSDEYHEVEGGHVRIYRASELASKLTAAGLTVTGTGHAHALHAPYWWIKCAVGVDNERNPLVRGYHQLLVWDMMKAPALTRTAERMLNPVIGKSVILYLEKPL</sequence>
<dbReference type="PANTHER" id="PTHR43591">
    <property type="entry name" value="METHYLTRANSFERASE"/>
    <property type="match status" value="1"/>
</dbReference>
<name>G7GZM2_9ACTN</name>
<evidence type="ECO:0000313" key="2">
    <source>
        <dbReference type="EMBL" id="GAB09047.1"/>
    </source>
</evidence>
<dbReference type="SUPFAM" id="SSF53335">
    <property type="entry name" value="S-adenosyl-L-methionine-dependent methyltransferases"/>
    <property type="match status" value="1"/>
</dbReference>
<dbReference type="GO" id="GO:0008757">
    <property type="term" value="F:S-adenosylmethionine-dependent methyltransferase activity"/>
    <property type="evidence" value="ECO:0007669"/>
    <property type="project" value="InterPro"/>
</dbReference>
<dbReference type="InterPro" id="IPR013216">
    <property type="entry name" value="Methyltransf_11"/>
</dbReference>
<dbReference type="Pfam" id="PF08241">
    <property type="entry name" value="Methyltransf_11"/>
    <property type="match status" value="1"/>
</dbReference>
<comment type="caution">
    <text evidence="2">The sequence shown here is derived from an EMBL/GenBank/DDBJ whole genome shotgun (WGS) entry which is preliminary data.</text>
</comment>
<evidence type="ECO:0000313" key="3">
    <source>
        <dbReference type="Proteomes" id="UP000035088"/>
    </source>
</evidence>
<feature type="domain" description="Methyltransferase type 11" evidence="1">
    <location>
        <begin position="18"/>
        <end position="120"/>
    </location>
</feature>
<dbReference type="OrthoDB" id="9810247at2"/>
<keyword evidence="3" id="KW-1185">Reference proteome</keyword>
<dbReference type="Gene3D" id="3.40.50.150">
    <property type="entry name" value="Vaccinia Virus protein VP39"/>
    <property type="match status" value="1"/>
</dbReference>
<dbReference type="EMBL" id="BAEE01000027">
    <property type="protein sequence ID" value="GAB09047.1"/>
    <property type="molecule type" value="Genomic_DNA"/>
</dbReference>
<protein>
    <recommendedName>
        <fullName evidence="1">Methyltransferase type 11 domain-containing protein</fullName>
    </recommendedName>
</protein>
<evidence type="ECO:0000259" key="1">
    <source>
        <dbReference type="Pfam" id="PF08241"/>
    </source>
</evidence>
<dbReference type="AlphaFoldDB" id="G7GZM2"/>
<dbReference type="STRING" id="1073574.GOARA_027_00100"/>
<organism evidence="2 3">
    <name type="scientific">Gordonia araii NBRC 100433</name>
    <dbReference type="NCBI Taxonomy" id="1073574"/>
    <lineage>
        <taxon>Bacteria</taxon>
        <taxon>Bacillati</taxon>
        <taxon>Actinomycetota</taxon>
        <taxon>Actinomycetes</taxon>
        <taxon>Mycobacteriales</taxon>
        <taxon>Gordoniaceae</taxon>
        <taxon>Gordonia</taxon>
    </lineage>
</organism>
<dbReference type="PANTHER" id="PTHR43591:SF24">
    <property type="entry name" value="2-METHOXY-6-POLYPRENYL-1,4-BENZOQUINOL METHYLASE, MITOCHONDRIAL"/>
    <property type="match status" value="1"/>
</dbReference>
<dbReference type="Proteomes" id="UP000035088">
    <property type="component" value="Unassembled WGS sequence"/>
</dbReference>
<gene>
    <name evidence="2" type="ORF">GOARA_027_00100</name>
</gene>
<dbReference type="CDD" id="cd02440">
    <property type="entry name" value="AdoMet_MTases"/>
    <property type="match status" value="1"/>
</dbReference>
<accession>G7GZM2</accession>